<dbReference type="PANTHER" id="PTHR35024:SF4">
    <property type="entry name" value="POLYMER-FORMING CYTOSKELETAL PROTEIN"/>
    <property type="match status" value="1"/>
</dbReference>
<dbReference type="InterPro" id="IPR007607">
    <property type="entry name" value="BacA/B"/>
</dbReference>
<proteinExistence type="inferred from homology"/>
<reference evidence="2 3" key="1">
    <citation type="submission" date="2023-08" db="EMBL/GenBank/DDBJ databases">
        <authorList>
            <person name="Park J.-S."/>
        </authorList>
    </citation>
    <scope>NUCLEOTIDE SEQUENCE [LARGE SCALE GENOMIC DNA]</scope>
    <source>
        <strain evidence="2 3">2205SS18-9</strain>
    </source>
</reference>
<evidence type="ECO:0000313" key="3">
    <source>
        <dbReference type="Proteomes" id="UP001231941"/>
    </source>
</evidence>
<dbReference type="RefSeq" id="WP_305993996.1">
    <property type="nucleotide sequence ID" value="NZ_JAVAMP010000017.1"/>
</dbReference>
<dbReference type="EMBL" id="JAVAMP010000017">
    <property type="protein sequence ID" value="MDP5276687.1"/>
    <property type="molecule type" value="Genomic_DNA"/>
</dbReference>
<keyword evidence="3" id="KW-1185">Reference proteome</keyword>
<accession>A0ABT9J4Z4</accession>
<dbReference type="Pfam" id="PF04519">
    <property type="entry name" value="Bactofilin"/>
    <property type="match status" value="1"/>
</dbReference>
<dbReference type="Proteomes" id="UP001231941">
    <property type="component" value="Unassembled WGS sequence"/>
</dbReference>
<comment type="similarity">
    <text evidence="1">Belongs to the bactofilin family.</text>
</comment>
<dbReference type="PANTHER" id="PTHR35024">
    <property type="entry name" value="HYPOTHETICAL CYTOSOLIC PROTEIN"/>
    <property type="match status" value="1"/>
</dbReference>
<protein>
    <submittedName>
        <fullName evidence="2">Polymer-forming cytoskeletal protein</fullName>
    </submittedName>
</protein>
<organism evidence="2 3">
    <name type="scientific">Chengkuizengella axinellae</name>
    <dbReference type="NCBI Taxonomy" id="3064388"/>
    <lineage>
        <taxon>Bacteria</taxon>
        <taxon>Bacillati</taxon>
        <taxon>Bacillota</taxon>
        <taxon>Bacilli</taxon>
        <taxon>Bacillales</taxon>
        <taxon>Paenibacillaceae</taxon>
        <taxon>Chengkuizengella</taxon>
    </lineage>
</organism>
<sequence>MFKKSELDPNSIDTVIGKETTFEGELKTQASLRIEGQVSGDIHCTGDLTIGVDAIVQSNIKAKNVITSGIIRGTVHTNGLLSISKTGKVYGDISVGSIKVEEGGVFSGESKMEETKNITAIPTENMSEKQKEVKTIMHKIKQEKAKAQAVKHEQQVIQMDR</sequence>
<gene>
    <name evidence="2" type="ORF">Q5Y73_21570</name>
</gene>
<evidence type="ECO:0000256" key="1">
    <source>
        <dbReference type="ARBA" id="ARBA00044755"/>
    </source>
</evidence>
<comment type="caution">
    <text evidence="2">The sequence shown here is derived from an EMBL/GenBank/DDBJ whole genome shotgun (WGS) entry which is preliminary data.</text>
</comment>
<evidence type="ECO:0000313" key="2">
    <source>
        <dbReference type="EMBL" id="MDP5276687.1"/>
    </source>
</evidence>
<name>A0ABT9J4Z4_9BACL</name>